<name>A0A834IPM1_RHYFE</name>
<accession>A0A834IPM1</accession>
<reference evidence="3" key="1">
    <citation type="submission" date="2020-08" db="EMBL/GenBank/DDBJ databases">
        <title>Genome sequencing and assembly of the red palm weevil Rhynchophorus ferrugineus.</title>
        <authorList>
            <person name="Dias G.B."/>
            <person name="Bergman C.M."/>
            <person name="Manee M."/>
        </authorList>
    </citation>
    <scope>NUCLEOTIDE SEQUENCE</scope>
    <source>
        <strain evidence="3">AA-2017</strain>
        <tissue evidence="3">Whole larva</tissue>
    </source>
</reference>
<keyword evidence="4" id="KW-1185">Reference proteome</keyword>
<dbReference type="PANTHER" id="PTHR46599:SF3">
    <property type="entry name" value="PIGGYBAC TRANSPOSABLE ELEMENT-DERIVED PROTEIN 4"/>
    <property type="match status" value="1"/>
</dbReference>
<feature type="domain" description="FHA" evidence="2">
    <location>
        <begin position="301"/>
        <end position="354"/>
    </location>
</feature>
<dbReference type="Pfam" id="PF13843">
    <property type="entry name" value="DDE_Tnp_1_7"/>
    <property type="match status" value="1"/>
</dbReference>
<evidence type="ECO:0000259" key="2">
    <source>
        <dbReference type="PROSITE" id="PS50006"/>
    </source>
</evidence>
<dbReference type="InterPro" id="IPR029526">
    <property type="entry name" value="PGBD"/>
</dbReference>
<feature type="region of interest" description="Disordered" evidence="1">
    <location>
        <begin position="1"/>
        <end position="24"/>
    </location>
</feature>
<comment type="caution">
    <text evidence="3">The sequence shown here is derived from an EMBL/GenBank/DDBJ whole genome shotgun (WGS) entry which is preliminary data.</text>
</comment>
<gene>
    <name evidence="3" type="ORF">GWI33_002191</name>
</gene>
<evidence type="ECO:0000313" key="3">
    <source>
        <dbReference type="EMBL" id="KAF7282652.1"/>
    </source>
</evidence>
<dbReference type="AlphaFoldDB" id="A0A834IPM1"/>
<evidence type="ECO:0000256" key="1">
    <source>
        <dbReference type="SAM" id="MobiDB-lite"/>
    </source>
</evidence>
<protein>
    <recommendedName>
        <fullName evidence="2">FHA domain-containing protein</fullName>
    </recommendedName>
</protein>
<proteinExistence type="predicted"/>
<dbReference type="Proteomes" id="UP000625711">
    <property type="component" value="Unassembled WGS sequence"/>
</dbReference>
<dbReference type="PROSITE" id="PS50006">
    <property type="entry name" value="FHA_DOMAIN"/>
    <property type="match status" value="1"/>
</dbReference>
<dbReference type="PANTHER" id="PTHR46599">
    <property type="entry name" value="PIGGYBAC TRANSPOSABLE ELEMENT-DERIVED PROTEIN 4"/>
    <property type="match status" value="1"/>
</dbReference>
<dbReference type="InterPro" id="IPR000253">
    <property type="entry name" value="FHA_dom"/>
</dbReference>
<sequence>MDQPSTSKSKCVPGLTDEGKPHRYQHKKLYAPEEVLELLFSGQSSSDEKFDSDSDSEESCDMAYQTSTQQGHPDDNRLDSNGWTWDDDGELKHIDFIGNPVHLNLDVNEPSDYFNLLATTEFYGLITTQTNKYAEELFLSGIEEHSRITLWRDVTENEFKIFLGLLYHTGTIKLNRLEDYWKTNYKFNIPVFRNFMPRNRFQCILRALHFADNPQNHEPKPVDSLYKIRDFIEFFNRRMSQVYYPGRNLSLDESMALWRGRSMSRQYITSKRRKYGIKLYMLTEPDGMVQKILVHKGAGNTEIGRKGHSSKVVLKLLEGKLNKGHCIYMDGFHNDISLAKDLLENGTYVTGKLRKNRKNIPVDVLVKKLNKGELVSKYSNGVSVQKWKDRRDILMVSTEHEGELLDTENRRGQHKMKPKSLVEYNKYMSGMDTLDQMLSYYSCDRETPRWDQKLGIHIFQCILINAFFLYNKNVTERMSFYDFRLKIIDYLLSHSKKETSKRTKYSTSKNTKRKSTDHCPQTIKKANKDGKDWSVRRKCKLCASNNKRKDTMYCCLDCENQPFLCLECFPIYHNKKK</sequence>
<feature type="region of interest" description="Disordered" evidence="1">
    <location>
        <begin position="41"/>
        <end position="82"/>
    </location>
</feature>
<evidence type="ECO:0000313" key="4">
    <source>
        <dbReference type="Proteomes" id="UP000625711"/>
    </source>
</evidence>
<organism evidence="3 4">
    <name type="scientific">Rhynchophorus ferrugineus</name>
    <name type="common">Red palm weevil</name>
    <name type="synonym">Curculio ferrugineus</name>
    <dbReference type="NCBI Taxonomy" id="354439"/>
    <lineage>
        <taxon>Eukaryota</taxon>
        <taxon>Metazoa</taxon>
        <taxon>Ecdysozoa</taxon>
        <taxon>Arthropoda</taxon>
        <taxon>Hexapoda</taxon>
        <taxon>Insecta</taxon>
        <taxon>Pterygota</taxon>
        <taxon>Neoptera</taxon>
        <taxon>Endopterygota</taxon>
        <taxon>Coleoptera</taxon>
        <taxon>Polyphaga</taxon>
        <taxon>Cucujiformia</taxon>
        <taxon>Curculionidae</taxon>
        <taxon>Dryophthorinae</taxon>
        <taxon>Rhynchophorus</taxon>
    </lineage>
</organism>
<dbReference type="EMBL" id="JAACXV010000161">
    <property type="protein sequence ID" value="KAF7282652.1"/>
    <property type="molecule type" value="Genomic_DNA"/>
</dbReference>
<feature type="region of interest" description="Disordered" evidence="1">
    <location>
        <begin position="501"/>
        <end position="521"/>
    </location>
</feature>
<dbReference type="OrthoDB" id="6740508at2759"/>